<dbReference type="GO" id="GO:0005886">
    <property type="term" value="C:plasma membrane"/>
    <property type="evidence" value="ECO:0007669"/>
    <property type="project" value="UniProtKB-SubCell"/>
</dbReference>
<evidence type="ECO:0000313" key="9">
    <source>
        <dbReference type="Proteomes" id="UP000078070"/>
    </source>
</evidence>
<dbReference type="AlphaFoldDB" id="A0A1A9EZG5"/>
<comment type="caution">
    <text evidence="5">Lacks conserved residue(s) required for the propagation of feature annotation.</text>
</comment>
<dbReference type="KEGG" id="mars:A8C75_12615"/>
<feature type="transmembrane region" description="Helical" evidence="5">
    <location>
        <begin position="77"/>
        <end position="105"/>
    </location>
</feature>
<keyword evidence="5" id="KW-0406">Ion transport</keyword>
<dbReference type="InterPro" id="IPR006685">
    <property type="entry name" value="MscS_channel_2nd"/>
</dbReference>
<dbReference type="PANTHER" id="PTHR30221">
    <property type="entry name" value="SMALL-CONDUCTANCE MECHANOSENSITIVE CHANNEL"/>
    <property type="match status" value="1"/>
</dbReference>
<evidence type="ECO:0000313" key="8">
    <source>
        <dbReference type="EMBL" id="ANG63232.1"/>
    </source>
</evidence>
<evidence type="ECO:0000256" key="6">
    <source>
        <dbReference type="SAM" id="MobiDB-lite"/>
    </source>
</evidence>
<dbReference type="Proteomes" id="UP000078070">
    <property type="component" value="Chromosome"/>
</dbReference>
<reference evidence="9" key="1">
    <citation type="submission" date="2016-05" db="EMBL/GenBank/DDBJ databases">
        <authorList>
            <person name="Baek K."/>
            <person name="Yang S.-J."/>
        </authorList>
    </citation>
    <scope>NUCLEOTIDE SEQUENCE [LARGE SCALE GENOMIC DNA]</scope>
    <source>
        <strain evidence="9">ST58-10</strain>
    </source>
</reference>
<evidence type="ECO:0000256" key="2">
    <source>
        <dbReference type="ARBA" id="ARBA00022692"/>
    </source>
</evidence>
<comment type="subcellular location">
    <subcellularLocation>
        <location evidence="5">Cell inner membrane</location>
        <topology evidence="5">Multi-pass membrane protein</topology>
    </subcellularLocation>
    <subcellularLocation>
        <location evidence="1">Membrane</location>
    </subcellularLocation>
</comment>
<accession>A0A1A9EZG5</accession>
<dbReference type="SUPFAM" id="SSF50182">
    <property type="entry name" value="Sm-like ribonucleoproteins"/>
    <property type="match status" value="1"/>
</dbReference>
<feature type="domain" description="Mechanosensitive ion channel MscS" evidence="7">
    <location>
        <begin position="91"/>
        <end position="156"/>
    </location>
</feature>
<feature type="transmembrane region" description="Helical" evidence="5">
    <location>
        <begin position="6"/>
        <end position="26"/>
    </location>
</feature>
<dbReference type="GO" id="GO:0008381">
    <property type="term" value="F:mechanosensitive monoatomic ion channel activity"/>
    <property type="evidence" value="ECO:0007669"/>
    <property type="project" value="InterPro"/>
</dbReference>
<feature type="compositionally biased region" description="Polar residues" evidence="6">
    <location>
        <begin position="164"/>
        <end position="179"/>
    </location>
</feature>
<dbReference type="InterPro" id="IPR045275">
    <property type="entry name" value="MscS_archaea/bacteria_type"/>
</dbReference>
<keyword evidence="5" id="KW-0997">Cell inner membrane</keyword>
<comment type="similarity">
    <text evidence="5">Belongs to the MscS (TC 1.A.23) family.</text>
</comment>
<keyword evidence="5" id="KW-0407">Ion channel</keyword>
<keyword evidence="5" id="KW-0813">Transport</keyword>
<feature type="transmembrane region" description="Helical" evidence="5">
    <location>
        <begin position="46"/>
        <end position="65"/>
    </location>
</feature>
<reference evidence="8 9" key="2">
    <citation type="journal article" date="2018" name="Int. J. Syst. Evol. Microbiol.">
        <title>Marinobacterium aestuarii sp. nov., a benzene-degrading marine bacterium isolated from estuary sediment.</title>
        <authorList>
            <person name="Bae S.S."/>
            <person name="Jung J."/>
            <person name="Chung D."/>
            <person name="Baek K."/>
        </authorList>
    </citation>
    <scope>NUCLEOTIDE SEQUENCE [LARGE SCALE GENOMIC DNA]</scope>
    <source>
        <strain evidence="8 9">ST58-10</strain>
    </source>
</reference>
<evidence type="ECO:0000256" key="1">
    <source>
        <dbReference type="ARBA" id="ARBA00004370"/>
    </source>
</evidence>
<proteinExistence type="inferred from homology"/>
<evidence type="ECO:0000256" key="3">
    <source>
        <dbReference type="ARBA" id="ARBA00022989"/>
    </source>
</evidence>
<name>A0A1A9EZG5_9GAMM</name>
<dbReference type="Pfam" id="PF00924">
    <property type="entry name" value="MS_channel_2nd"/>
    <property type="match status" value="1"/>
</dbReference>
<dbReference type="RefSeq" id="WP_067382829.1">
    <property type="nucleotide sequence ID" value="NZ_CP015839.1"/>
</dbReference>
<comment type="function">
    <text evidence="5">Mechanosensitive channel that participates in the regulation of osmotic pressure changes within the cell, opening in response to stretch forces in the membrane lipid bilayer, without the need for other proteins. Contributes to normal resistance to hypoosmotic shock. Forms an ion channel of 1.0 nanosiemens conductance with a slight preference for anions.</text>
</comment>
<protein>
    <recommendedName>
        <fullName evidence="5">Small-conductance mechanosensitive channel</fullName>
    </recommendedName>
</protein>
<evidence type="ECO:0000256" key="5">
    <source>
        <dbReference type="RuleBase" id="RU369025"/>
    </source>
</evidence>
<keyword evidence="9" id="KW-1185">Reference proteome</keyword>
<comment type="subunit">
    <text evidence="5">Homoheptamer.</text>
</comment>
<evidence type="ECO:0000259" key="7">
    <source>
        <dbReference type="Pfam" id="PF00924"/>
    </source>
</evidence>
<sequence length="189" mass="21149">MYTQLLATLGVITGYFVVFGLVRKLIRTLGQTKRVPAQRVIYINKYFNGLCIFTAVVMISLIWSIDYSNLMLFASSIFAIVGVALFAQWSILSNVTSSIIIFFAFPARIGHRIRILDDEETIIGEIVEITFFQVLLRGENGETIAYPNNLLLQKPVIIVGNGRTNGNVEDSSENSSPPSKTRIEPFRLP</sequence>
<organism evidence="8 9">
    <name type="scientific">Marinobacterium aestuarii</name>
    <dbReference type="NCBI Taxonomy" id="1821621"/>
    <lineage>
        <taxon>Bacteria</taxon>
        <taxon>Pseudomonadati</taxon>
        <taxon>Pseudomonadota</taxon>
        <taxon>Gammaproteobacteria</taxon>
        <taxon>Oceanospirillales</taxon>
        <taxon>Oceanospirillaceae</taxon>
        <taxon>Marinobacterium</taxon>
    </lineage>
</organism>
<dbReference type="PANTHER" id="PTHR30221:SF8">
    <property type="entry name" value="SMALL-CONDUCTANCE MECHANOSENSITIVE CHANNEL"/>
    <property type="match status" value="1"/>
</dbReference>
<dbReference type="EMBL" id="CP015839">
    <property type="protein sequence ID" value="ANG63232.1"/>
    <property type="molecule type" value="Genomic_DNA"/>
</dbReference>
<keyword evidence="3 5" id="KW-1133">Transmembrane helix</keyword>
<dbReference type="STRING" id="1821621.A8C75_12615"/>
<dbReference type="InterPro" id="IPR010920">
    <property type="entry name" value="LSM_dom_sf"/>
</dbReference>
<dbReference type="Gene3D" id="2.30.30.60">
    <property type="match status" value="1"/>
</dbReference>
<keyword evidence="2 5" id="KW-0812">Transmembrane</keyword>
<feature type="region of interest" description="Disordered" evidence="6">
    <location>
        <begin position="164"/>
        <end position="189"/>
    </location>
</feature>
<evidence type="ECO:0000256" key="4">
    <source>
        <dbReference type="ARBA" id="ARBA00023136"/>
    </source>
</evidence>
<gene>
    <name evidence="8" type="ORF">A8C75_12615</name>
</gene>
<keyword evidence="4 5" id="KW-0472">Membrane</keyword>
<keyword evidence="5" id="KW-1003">Cell membrane</keyword>
<dbReference type="InterPro" id="IPR023408">
    <property type="entry name" value="MscS_beta-dom_sf"/>
</dbReference>